<evidence type="ECO:0000313" key="3">
    <source>
        <dbReference type="EMBL" id="GBP60534.1"/>
    </source>
</evidence>
<evidence type="ECO:0000256" key="1">
    <source>
        <dbReference type="SAM" id="MobiDB-lite"/>
    </source>
</evidence>
<feature type="domain" description="Peptidase S1" evidence="2">
    <location>
        <begin position="227"/>
        <end position="293"/>
    </location>
</feature>
<dbReference type="Gene3D" id="2.40.10.10">
    <property type="entry name" value="Trypsin-like serine proteases"/>
    <property type="match status" value="1"/>
</dbReference>
<feature type="compositionally biased region" description="Polar residues" evidence="1">
    <location>
        <begin position="1"/>
        <end position="18"/>
    </location>
</feature>
<dbReference type="STRING" id="151549.A0A4C1XDN5"/>
<comment type="caution">
    <text evidence="3">The sequence shown here is derived from an EMBL/GenBank/DDBJ whole genome shotgun (WGS) entry which is preliminary data.</text>
</comment>
<dbReference type="OrthoDB" id="6339452at2759"/>
<reference evidence="3 4" key="1">
    <citation type="journal article" date="2019" name="Commun. Biol.">
        <title>The bagworm genome reveals a unique fibroin gene that provides high tensile strength.</title>
        <authorList>
            <person name="Kono N."/>
            <person name="Nakamura H."/>
            <person name="Ohtoshi R."/>
            <person name="Tomita M."/>
            <person name="Numata K."/>
            <person name="Arakawa K."/>
        </authorList>
    </citation>
    <scope>NUCLEOTIDE SEQUENCE [LARGE SCALE GENOMIC DNA]</scope>
</reference>
<evidence type="ECO:0000259" key="2">
    <source>
        <dbReference type="Pfam" id="PF00089"/>
    </source>
</evidence>
<dbReference type="InterPro" id="IPR001254">
    <property type="entry name" value="Trypsin_dom"/>
</dbReference>
<dbReference type="EMBL" id="BGZK01000790">
    <property type="protein sequence ID" value="GBP60534.1"/>
    <property type="molecule type" value="Genomic_DNA"/>
</dbReference>
<dbReference type="Pfam" id="PF00089">
    <property type="entry name" value="Trypsin"/>
    <property type="match status" value="1"/>
</dbReference>
<dbReference type="GO" id="GO:0006508">
    <property type="term" value="P:proteolysis"/>
    <property type="evidence" value="ECO:0007669"/>
    <property type="project" value="InterPro"/>
</dbReference>
<keyword evidence="4" id="KW-1185">Reference proteome</keyword>
<dbReference type="AlphaFoldDB" id="A0A4C1XDN5"/>
<feature type="region of interest" description="Disordered" evidence="1">
    <location>
        <begin position="1"/>
        <end position="35"/>
    </location>
</feature>
<proteinExistence type="predicted"/>
<organism evidence="3 4">
    <name type="scientific">Eumeta variegata</name>
    <name type="common">Bagworm moth</name>
    <name type="synonym">Eumeta japonica</name>
    <dbReference type="NCBI Taxonomy" id="151549"/>
    <lineage>
        <taxon>Eukaryota</taxon>
        <taxon>Metazoa</taxon>
        <taxon>Ecdysozoa</taxon>
        <taxon>Arthropoda</taxon>
        <taxon>Hexapoda</taxon>
        <taxon>Insecta</taxon>
        <taxon>Pterygota</taxon>
        <taxon>Neoptera</taxon>
        <taxon>Endopterygota</taxon>
        <taxon>Lepidoptera</taxon>
        <taxon>Glossata</taxon>
        <taxon>Ditrysia</taxon>
        <taxon>Tineoidea</taxon>
        <taxon>Psychidae</taxon>
        <taxon>Oiketicinae</taxon>
        <taxon>Eumeta</taxon>
    </lineage>
</organism>
<accession>A0A4C1XDN5</accession>
<evidence type="ECO:0000313" key="4">
    <source>
        <dbReference type="Proteomes" id="UP000299102"/>
    </source>
</evidence>
<dbReference type="InterPro" id="IPR009003">
    <property type="entry name" value="Peptidase_S1_PA"/>
</dbReference>
<dbReference type="InterPro" id="IPR043504">
    <property type="entry name" value="Peptidase_S1_PA_chymotrypsin"/>
</dbReference>
<gene>
    <name evidence="3" type="ORF">EVAR_97787_1</name>
</gene>
<sequence length="296" mass="33068">MANFEQNESKINSLQTQYGEKHAHHKAKGQMDDFKNDKKNEGDRCVKDGQPAVCTPISKCQSALADIVKMKLPQLTLGNEAKFFIEVLGWTLEDKRGDPRSGSYLFGLLLLTNLVTDDEYSCKQPHFQACALQGSELTVCCVDDPAVGAGAARAPLTHTTEDAFPLYDYEYEHQQAPDGCEPIPSKLTSQRTGRKAWDSEYSLSRYPINHRDTYKKTVKKSDALDPKRLYKVARIVRHPDYHSPDKYNDIALLETNTEMLLDRLAMPACLPVGDSYNDSRAVALGFGASEFAGRVL</sequence>
<name>A0A4C1XDN5_EUMVA</name>
<dbReference type="Proteomes" id="UP000299102">
    <property type="component" value="Unassembled WGS sequence"/>
</dbReference>
<dbReference type="SUPFAM" id="SSF50494">
    <property type="entry name" value="Trypsin-like serine proteases"/>
    <property type="match status" value="1"/>
</dbReference>
<dbReference type="GO" id="GO:0004252">
    <property type="term" value="F:serine-type endopeptidase activity"/>
    <property type="evidence" value="ECO:0007669"/>
    <property type="project" value="InterPro"/>
</dbReference>
<protein>
    <recommendedName>
        <fullName evidence="2">Peptidase S1 domain-containing protein</fullName>
    </recommendedName>
</protein>